<keyword evidence="2" id="KW-1185">Reference proteome</keyword>
<protein>
    <submittedName>
        <fullName evidence="1">Uncharacterized protein</fullName>
    </submittedName>
</protein>
<accession>A0ABS4FIR1</accession>
<reference evidence="1 2" key="1">
    <citation type="submission" date="2021-03" db="EMBL/GenBank/DDBJ databases">
        <title>Genomic Encyclopedia of Type Strains, Phase IV (KMG-IV): sequencing the most valuable type-strain genomes for metagenomic binning, comparative biology and taxonomic classification.</title>
        <authorList>
            <person name="Goeker M."/>
        </authorList>
    </citation>
    <scope>NUCLEOTIDE SEQUENCE [LARGE SCALE GENOMIC DNA]</scope>
    <source>
        <strain evidence="1 2">DSM 15596</strain>
    </source>
</reference>
<dbReference type="GeneID" id="95408098"/>
<dbReference type="EMBL" id="JAGGKI010000020">
    <property type="protein sequence ID" value="MBP1896151.1"/>
    <property type="molecule type" value="Genomic_DNA"/>
</dbReference>
<sequence length="72" mass="7921">MAKSKPVVLLSILLLLISIYAVNLPKASACSCAEPPTIAESLELKTAIFAGSDEHIDRRLFGFFHPARIRLR</sequence>
<comment type="caution">
    <text evidence="1">The sequence shown here is derived from an EMBL/GenBank/DDBJ whole genome shotgun (WGS) entry which is preliminary data.</text>
</comment>
<organism evidence="1 2">
    <name type="scientific">Paenibacillus lactis</name>
    <dbReference type="NCBI Taxonomy" id="228574"/>
    <lineage>
        <taxon>Bacteria</taxon>
        <taxon>Bacillati</taxon>
        <taxon>Bacillota</taxon>
        <taxon>Bacilli</taxon>
        <taxon>Bacillales</taxon>
        <taxon>Paenibacillaceae</taxon>
        <taxon>Paenibacillus</taxon>
    </lineage>
</organism>
<name>A0ABS4FIR1_9BACL</name>
<dbReference type="Proteomes" id="UP000706926">
    <property type="component" value="Unassembled WGS sequence"/>
</dbReference>
<evidence type="ECO:0000313" key="2">
    <source>
        <dbReference type="Proteomes" id="UP000706926"/>
    </source>
</evidence>
<proteinExistence type="predicted"/>
<dbReference type="RefSeq" id="WP_007131749.1">
    <property type="nucleotide sequence ID" value="NZ_BOSA01000022.1"/>
</dbReference>
<gene>
    <name evidence="1" type="ORF">J2Z18_005265</name>
</gene>
<evidence type="ECO:0000313" key="1">
    <source>
        <dbReference type="EMBL" id="MBP1896151.1"/>
    </source>
</evidence>